<dbReference type="RefSeq" id="WP_005687341.1">
    <property type="nucleotide sequence ID" value="NC_013198.1"/>
</dbReference>
<evidence type="ECO:0000313" key="1">
    <source>
        <dbReference type="EMBL" id="BAI42414.1"/>
    </source>
</evidence>
<evidence type="ECO:0000313" key="2">
    <source>
        <dbReference type="Proteomes" id="UP000002067"/>
    </source>
</evidence>
<dbReference type="AlphaFoldDB" id="A0A7S7FQ49"/>
<gene>
    <name evidence="1" type="ordered locus">LRHM_1887</name>
</gene>
<dbReference type="Proteomes" id="UP000002067">
    <property type="component" value="Chromosome"/>
</dbReference>
<sequence length="180" mass="20566">MLKTLNLKKFISKVQEVFKFGDLTDKVNILRWLIAVVVSAFFSTFYYYGKLKSIRAGSSDMIAISSIILATAGIFIGLLIGERHSSEFFKEADKVSKAQDFFDSLIKKIRTIFIEDIIFIVITVSFDFIPSLEMKLINALILVAWASIFLVSMWDIYYVVDVISKIMLKKHKNTGIRVKT</sequence>
<proteinExistence type="predicted"/>
<dbReference type="EMBL" id="AP011548">
    <property type="protein sequence ID" value="BAI42414.1"/>
    <property type="molecule type" value="Genomic_DNA"/>
</dbReference>
<reference evidence="1 2" key="1">
    <citation type="journal article" date="2009" name="J. Bacteriol.">
        <title>Complete genome sequence of the probiotic Lactobacillus rhamnosus ATCC 53103.</title>
        <authorList>
            <person name="Morita H."/>
            <person name="Toh H."/>
            <person name="Oshima K."/>
            <person name="Murakami M."/>
            <person name="Taylor T.D."/>
            <person name="Igimi S."/>
            <person name="Hattori M."/>
        </authorList>
    </citation>
    <scope>NUCLEOTIDE SEQUENCE [LARGE SCALE GENOMIC DNA]</scope>
    <source>
        <strain evidence="2">ATCC 53103 / LMG 18243 / GG [Tokyo]</strain>
    </source>
</reference>
<dbReference type="KEGG" id="lrh:LGG_01963"/>
<accession>A0A7S7FQ49</accession>
<dbReference type="KEGG" id="lrg:LRHM_1887"/>
<protein>
    <submittedName>
        <fullName evidence="1">Uncharacterized protein</fullName>
    </submittedName>
</protein>
<organism evidence="1 2">
    <name type="scientific">Lacticaseibacillus rhamnosus (strain ATCC 53103 / LMG 18243 / GG)</name>
    <name type="common">Lactobacillus rhamnosus</name>
    <dbReference type="NCBI Taxonomy" id="568703"/>
    <lineage>
        <taxon>Bacteria</taxon>
        <taxon>Bacillati</taxon>
        <taxon>Bacillota</taxon>
        <taxon>Bacilli</taxon>
        <taxon>Lactobacillales</taxon>
        <taxon>Lactobacillaceae</taxon>
        <taxon>Lacticaseibacillus</taxon>
    </lineage>
</organism>
<name>A0A7S7FQ49_LACRG</name>